<protein>
    <submittedName>
        <fullName evidence="2">Uncharacterized protein</fullName>
    </submittedName>
</protein>
<dbReference type="AlphaFoldDB" id="X1BDS4"/>
<keyword evidence="1" id="KW-1133">Transmembrane helix</keyword>
<evidence type="ECO:0000313" key="2">
    <source>
        <dbReference type="EMBL" id="GAG70141.1"/>
    </source>
</evidence>
<accession>X1BDS4</accession>
<organism evidence="2">
    <name type="scientific">marine sediment metagenome</name>
    <dbReference type="NCBI Taxonomy" id="412755"/>
    <lineage>
        <taxon>unclassified sequences</taxon>
        <taxon>metagenomes</taxon>
        <taxon>ecological metagenomes</taxon>
    </lineage>
</organism>
<evidence type="ECO:0000256" key="1">
    <source>
        <dbReference type="SAM" id="Phobius"/>
    </source>
</evidence>
<keyword evidence="1" id="KW-0812">Transmembrane</keyword>
<reference evidence="2" key="1">
    <citation type="journal article" date="2014" name="Front. Microbiol.">
        <title>High frequency of phylogenetically diverse reductive dehalogenase-homologous genes in deep subseafloor sedimentary metagenomes.</title>
        <authorList>
            <person name="Kawai M."/>
            <person name="Futagami T."/>
            <person name="Toyoda A."/>
            <person name="Takaki Y."/>
            <person name="Nishi S."/>
            <person name="Hori S."/>
            <person name="Arai W."/>
            <person name="Tsubouchi T."/>
            <person name="Morono Y."/>
            <person name="Uchiyama I."/>
            <person name="Ito T."/>
            <person name="Fujiyama A."/>
            <person name="Inagaki F."/>
            <person name="Takami H."/>
        </authorList>
    </citation>
    <scope>NUCLEOTIDE SEQUENCE</scope>
    <source>
        <strain evidence="2">Expedition CK06-06</strain>
    </source>
</reference>
<sequence>MITCSNCRYDCLNSRSCLASNYYYHSEKWNMWDWVGFGVAVLVLLSLVAML</sequence>
<feature type="transmembrane region" description="Helical" evidence="1">
    <location>
        <begin position="31"/>
        <end position="50"/>
    </location>
</feature>
<comment type="caution">
    <text evidence="2">The sequence shown here is derived from an EMBL/GenBank/DDBJ whole genome shotgun (WGS) entry which is preliminary data.</text>
</comment>
<proteinExistence type="predicted"/>
<name>X1BDS4_9ZZZZ</name>
<dbReference type="EMBL" id="BART01008191">
    <property type="protein sequence ID" value="GAG70141.1"/>
    <property type="molecule type" value="Genomic_DNA"/>
</dbReference>
<keyword evidence="1" id="KW-0472">Membrane</keyword>
<gene>
    <name evidence="2" type="ORF">S01H4_18470</name>
</gene>